<dbReference type="GO" id="GO:0033617">
    <property type="term" value="P:mitochondrial respiratory chain complex IV assembly"/>
    <property type="evidence" value="ECO:0007669"/>
    <property type="project" value="TreeGrafter"/>
</dbReference>
<comment type="subcellular location">
    <subcellularLocation>
        <location evidence="1">Membrane</location>
        <topology evidence="1">Multi-pass membrane protein</topology>
    </subcellularLocation>
</comment>
<evidence type="ECO:0000256" key="5">
    <source>
        <dbReference type="ARBA" id="ARBA00023136"/>
    </source>
</evidence>
<evidence type="ECO:0000256" key="4">
    <source>
        <dbReference type="ARBA" id="ARBA00022989"/>
    </source>
</evidence>
<dbReference type="GO" id="GO:0032979">
    <property type="term" value="P:protein insertion into mitochondrial inner membrane from matrix"/>
    <property type="evidence" value="ECO:0007669"/>
    <property type="project" value="TreeGrafter"/>
</dbReference>
<dbReference type="InterPro" id="IPR001708">
    <property type="entry name" value="YidC/ALB3/OXA1/COX18"/>
</dbReference>
<comment type="similarity">
    <text evidence="2">Belongs to the OXA1/ALB3/YidC family.</text>
</comment>
<organism evidence="6 7">
    <name type="scientific">Pyrenophora seminiperda CCB06</name>
    <dbReference type="NCBI Taxonomy" id="1302712"/>
    <lineage>
        <taxon>Eukaryota</taxon>
        <taxon>Fungi</taxon>
        <taxon>Dikarya</taxon>
        <taxon>Ascomycota</taxon>
        <taxon>Pezizomycotina</taxon>
        <taxon>Dothideomycetes</taxon>
        <taxon>Pleosporomycetidae</taxon>
        <taxon>Pleosporales</taxon>
        <taxon>Pleosporineae</taxon>
        <taxon>Pleosporaceae</taxon>
        <taxon>Pyrenophora</taxon>
    </lineage>
</organism>
<evidence type="ECO:0000256" key="3">
    <source>
        <dbReference type="ARBA" id="ARBA00022692"/>
    </source>
</evidence>
<accession>A0A3M7M4W3</accession>
<dbReference type="EMBL" id="KE747818">
    <property type="protein sequence ID" value="RMZ69439.1"/>
    <property type="molecule type" value="Genomic_DNA"/>
</dbReference>
<gene>
    <name evidence="6" type="ORF">GMOD_00006250</name>
</gene>
<dbReference type="GO" id="GO:0005743">
    <property type="term" value="C:mitochondrial inner membrane"/>
    <property type="evidence" value="ECO:0007669"/>
    <property type="project" value="TreeGrafter"/>
</dbReference>
<dbReference type="Proteomes" id="UP000265663">
    <property type="component" value="Unassembled WGS sequence"/>
</dbReference>
<protein>
    <submittedName>
        <fullName evidence="6">COX18 required for activity of mitochondrial cytochrome oxidase</fullName>
    </submittedName>
</protein>
<proteinExistence type="inferred from homology"/>
<sequence>MLATRLPRHKACQLLARTSVLPRPSTWRPFTRAFHASAPRKDLLADAILYLPHEMISLIHTTVPWYAAIPLSAFVVRGLLVTTAGAYARSLLARYIGLQPLRQALASQKKDETMRRGNFRTPKEAILTVNKEIRALTSALDKRWNTTLAGQISWTIAQIPIFLVMAETVRQKCGAHDGLLGMASSTIEGQSMKMENESGELVARVTPSAWFDPSLATEGMLWFPDLLIPDPTGVLPFIASALMFSNIYRTKNVPPSDSKWPNLVRRTLLLVALSVGPCCQHVPAALMLYWCSSTTSVILWNVWLDWAYPAPRGYTACKRPLVMPPAPAPAQATKRRKIF</sequence>
<keyword evidence="7" id="KW-1185">Reference proteome</keyword>
<keyword evidence="5" id="KW-0472">Membrane</keyword>
<dbReference type="OrthoDB" id="2148490at2759"/>
<evidence type="ECO:0000256" key="1">
    <source>
        <dbReference type="ARBA" id="ARBA00004141"/>
    </source>
</evidence>
<evidence type="ECO:0000313" key="7">
    <source>
        <dbReference type="Proteomes" id="UP000265663"/>
    </source>
</evidence>
<dbReference type="PANTHER" id="PTHR12428:SF65">
    <property type="entry name" value="CYTOCHROME C OXIDASE ASSEMBLY PROTEIN COX18, MITOCHONDRIAL"/>
    <property type="match status" value="1"/>
</dbReference>
<name>A0A3M7M4W3_9PLEO</name>
<reference evidence="6 7" key="1">
    <citation type="journal article" date="2014" name="PLoS ONE">
        <title>De novo Genome Assembly of the Fungal Plant Pathogen Pyrenophora semeniperda.</title>
        <authorList>
            <person name="Soliai M.M."/>
            <person name="Meyer S.E."/>
            <person name="Udall J.A."/>
            <person name="Elzinga D.E."/>
            <person name="Hermansen R.A."/>
            <person name="Bodily P.M."/>
            <person name="Hart A.A."/>
            <person name="Coleman C.E."/>
        </authorList>
    </citation>
    <scope>NUCLEOTIDE SEQUENCE [LARGE SCALE GENOMIC DNA]</scope>
    <source>
        <strain evidence="6 7">CCB06</strain>
        <tissue evidence="6">Mycelium</tissue>
    </source>
</reference>
<dbReference type="GO" id="GO:0032977">
    <property type="term" value="F:membrane insertase activity"/>
    <property type="evidence" value="ECO:0007669"/>
    <property type="project" value="InterPro"/>
</dbReference>
<keyword evidence="3" id="KW-0812">Transmembrane</keyword>
<evidence type="ECO:0000313" key="6">
    <source>
        <dbReference type="EMBL" id="RMZ69439.1"/>
    </source>
</evidence>
<evidence type="ECO:0000256" key="2">
    <source>
        <dbReference type="ARBA" id="ARBA00009877"/>
    </source>
</evidence>
<keyword evidence="4" id="KW-1133">Transmembrane helix</keyword>
<dbReference type="PANTHER" id="PTHR12428">
    <property type="entry name" value="OXA1"/>
    <property type="match status" value="1"/>
</dbReference>
<dbReference type="AlphaFoldDB" id="A0A3M7M4W3"/>